<name>A0A0A7V981_9ARCH</name>
<dbReference type="AlphaFoldDB" id="A0A0A7V981"/>
<dbReference type="Proteomes" id="UP000030944">
    <property type="component" value="Chromosome"/>
</dbReference>
<dbReference type="HOGENOM" id="CLU_034350_1_0_2"/>
<dbReference type="GeneID" id="24817349"/>
<sequence length="531" mass="60082">MNAKFFIIPVFLIGALFLGQIPDSSGHGLGSETMPPVMIGDLEATLEVNSSTIYTDIDGEEKGIRQISIDFFETFTNIDSNQVQAIDNVTFQVDLIKSGNVIISETFQRDDGVLIMNLTPSNNEQVQVMERETFASFFGLASEQYNFEGEIFENGGLYEFEISILTINSYDNVLTDPAYYELGISIEETTRYVIDDVNYGKQELGIVTFFDQITEFDYNIETKEIIFSFPFEWNQNTIDQTTVIHEEVLVPKTYGDLLVAKYVATLNGLDLPESMINIDDFSADDRLVHIVVSQKELQEIFSNNKFSDNKITMTVKPESDLPLSGVTENGQFKVNLWWTKDLRSGEYTIIRYDILDTFLKNKPIAVPYELKIFHNGEKIFSKSNVSSDAKPSESRPSNKNDFEWNIPSDVSGVIVVKFENLDGSKVANVEFPLIVDREKSSVEYQIPEWVKNNAGWWASGQIPDSAFIDGIEHLIKQEIIVVPISETQSEDESNIPEWIKTNAEWWASGQIDDKTFATGIEFLIKIGLIVV</sequence>
<protein>
    <recommendedName>
        <fullName evidence="3">Peptidase</fullName>
    </recommendedName>
</protein>
<dbReference type="EMBL" id="CP007026">
    <property type="protein sequence ID" value="AJA93210.1"/>
    <property type="molecule type" value="Genomic_DNA"/>
</dbReference>
<evidence type="ECO:0000313" key="2">
    <source>
        <dbReference type="Proteomes" id="UP000030944"/>
    </source>
</evidence>
<evidence type="ECO:0000313" key="1">
    <source>
        <dbReference type="EMBL" id="AJA93210.1"/>
    </source>
</evidence>
<proteinExistence type="predicted"/>
<accession>A0A0A7V981</accession>
<dbReference type="KEGG" id="nbv:T478_1486"/>
<reference evidence="1 2" key="1">
    <citation type="journal article" date="2015" name="Proc. Natl. Acad. Sci. U.S.A.">
        <title>Genomic and proteomic characterization of "Candidatus Nitrosopelagicus brevis": An ammonia-oxidizing archaeon from the open ocean.</title>
        <authorList>
            <person name="Santoro A.E."/>
            <person name="Dupont C.L."/>
            <person name="Richter R.A."/>
            <person name="Craig M.T."/>
            <person name="Carini P."/>
            <person name="McIlvin M.R."/>
            <person name="Yang Y."/>
            <person name="Orsi W.D."/>
            <person name="Moran D.M."/>
            <person name="Saito M.A."/>
        </authorList>
    </citation>
    <scope>NUCLEOTIDE SEQUENCE [LARGE SCALE GENOMIC DNA]</scope>
    <source>
        <strain evidence="2">V2</strain>
    </source>
</reference>
<evidence type="ECO:0008006" key="3">
    <source>
        <dbReference type="Google" id="ProtNLM"/>
    </source>
</evidence>
<dbReference type="RefSeq" id="WP_052433949.1">
    <property type="nucleotide sequence ID" value="NZ_CP007026.1"/>
</dbReference>
<organism evidence="1 2">
    <name type="scientific">Candidatus Nitrosopelagicus brevis</name>
    <dbReference type="NCBI Taxonomy" id="1410606"/>
    <lineage>
        <taxon>Archaea</taxon>
        <taxon>Nitrososphaerota</taxon>
    </lineage>
</organism>
<dbReference type="OrthoDB" id="3172at2157"/>
<gene>
    <name evidence="1" type="ORF">T478_1486</name>
</gene>